<accession>A0A8H7QYP4</accession>
<comment type="caution">
    <text evidence="1">The sequence shown here is derived from an EMBL/GenBank/DDBJ whole genome shotgun (WGS) entry which is preliminary data.</text>
</comment>
<evidence type="ECO:0000313" key="1">
    <source>
        <dbReference type="EMBL" id="KAG2201227.1"/>
    </source>
</evidence>
<gene>
    <name evidence="1" type="ORF">INT47_013038</name>
</gene>
<sequence>MTTKKCLKMQLKKRTTEAELSILEGSLSSSNSVGEAPSFTQISQFNSLIPAIYSDWACREIVVEVVNRI</sequence>
<dbReference type="AlphaFoldDB" id="A0A8H7QYP4"/>
<evidence type="ECO:0000313" key="2">
    <source>
        <dbReference type="Proteomes" id="UP000603453"/>
    </source>
</evidence>
<proteinExistence type="predicted"/>
<dbReference type="EMBL" id="JAEPRD010000074">
    <property type="protein sequence ID" value="KAG2201227.1"/>
    <property type="molecule type" value="Genomic_DNA"/>
</dbReference>
<reference evidence="1" key="1">
    <citation type="submission" date="2020-12" db="EMBL/GenBank/DDBJ databases">
        <title>Metabolic potential, ecology and presence of endohyphal bacteria is reflected in genomic diversity of Mucoromycotina.</title>
        <authorList>
            <person name="Muszewska A."/>
            <person name="Okrasinska A."/>
            <person name="Steczkiewicz K."/>
            <person name="Drgas O."/>
            <person name="Orlowska M."/>
            <person name="Perlinska-Lenart U."/>
            <person name="Aleksandrzak-Piekarczyk T."/>
            <person name="Szatraj K."/>
            <person name="Zielenkiewicz U."/>
            <person name="Pilsyk S."/>
            <person name="Malc E."/>
            <person name="Mieczkowski P."/>
            <person name="Kruszewska J.S."/>
            <person name="Biernat P."/>
            <person name="Pawlowska J."/>
        </authorList>
    </citation>
    <scope>NUCLEOTIDE SEQUENCE</scope>
    <source>
        <strain evidence="1">WA0000017839</strain>
    </source>
</reference>
<organism evidence="1 2">
    <name type="scientific">Mucor saturninus</name>
    <dbReference type="NCBI Taxonomy" id="64648"/>
    <lineage>
        <taxon>Eukaryota</taxon>
        <taxon>Fungi</taxon>
        <taxon>Fungi incertae sedis</taxon>
        <taxon>Mucoromycota</taxon>
        <taxon>Mucoromycotina</taxon>
        <taxon>Mucoromycetes</taxon>
        <taxon>Mucorales</taxon>
        <taxon>Mucorineae</taxon>
        <taxon>Mucoraceae</taxon>
        <taxon>Mucor</taxon>
    </lineage>
</organism>
<name>A0A8H7QYP4_9FUNG</name>
<dbReference type="Proteomes" id="UP000603453">
    <property type="component" value="Unassembled WGS sequence"/>
</dbReference>
<keyword evidence="2" id="KW-1185">Reference proteome</keyword>
<protein>
    <submittedName>
        <fullName evidence="1">Uncharacterized protein</fullName>
    </submittedName>
</protein>